<accession>A0A2P4XVB9</accession>
<reference evidence="2 3" key="1">
    <citation type="journal article" date="2017" name="Genome Biol. Evol.">
        <title>Phytophthora megakarya and P. palmivora, closely related causal agents of cacao black pod rot, underwent increases in genome sizes and gene numbers by different mechanisms.</title>
        <authorList>
            <person name="Ali S.S."/>
            <person name="Shao J."/>
            <person name="Lary D.J."/>
            <person name="Kronmiller B."/>
            <person name="Shen D."/>
            <person name="Strem M.D."/>
            <person name="Amoako-Attah I."/>
            <person name="Akrofi A.Y."/>
            <person name="Begoude B.A."/>
            <person name="Ten Hoopen G.M."/>
            <person name="Coulibaly K."/>
            <person name="Kebe B.I."/>
            <person name="Melnick R.L."/>
            <person name="Guiltinan M.J."/>
            <person name="Tyler B.M."/>
            <person name="Meinhardt L.W."/>
            <person name="Bailey B.A."/>
        </authorList>
    </citation>
    <scope>NUCLEOTIDE SEQUENCE [LARGE SCALE GENOMIC DNA]</scope>
    <source>
        <strain evidence="3">sbr112.9</strain>
    </source>
</reference>
<evidence type="ECO:0000313" key="2">
    <source>
        <dbReference type="EMBL" id="POM69501.1"/>
    </source>
</evidence>
<keyword evidence="3" id="KW-1185">Reference proteome</keyword>
<comment type="caution">
    <text evidence="2">The sequence shown here is derived from an EMBL/GenBank/DDBJ whole genome shotgun (WGS) entry which is preliminary data.</text>
</comment>
<evidence type="ECO:0000256" key="1">
    <source>
        <dbReference type="SAM" id="MobiDB-lite"/>
    </source>
</evidence>
<feature type="region of interest" description="Disordered" evidence="1">
    <location>
        <begin position="1"/>
        <end position="63"/>
    </location>
</feature>
<sequence length="264" mass="29158">MDAASEAVELEQKNLVPMLADAQAKTGTDDGGEVESHTAAPERGSGDVPDTEDAGVGGKGGAQETEMTVLLRVMAKRTDKLEKSNSKLEKTLAEKKNDLRVDTFMTPPQIRSPHACEWTRACTSTHSLHSLKITRYHFPACNTSTPSIKQEQCMEYLRFICLVRTTVDVNSKNMDRTGGVSVLKGILLAQVSCGFVSTEFVKVDLLGNYIAGTTERYYNSQVETEWQMPTLQYVMEKVLETFKINIKPAQAMQLFSAPKVANRT</sequence>
<gene>
    <name evidence="2" type="ORF">PHPALM_14202</name>
</gene>
<evidence type="ECO:0000313" key="3">
    <source>
        <dbReference type="Proteomes" id="UP000237271"/>
    </source>
</evidence>
<proteinExistence type="predicted"/>
<name>A0A2P4XVB9_9STRA</name>
<dbReference type="Proteomes" id="UP000237271">
    <property type="component" value="Unassembled WGS sequence"/>
</dbReference>
<protein>
    <submittedName>
        <fullName evidence="2">Uncharacterized protein</fullName>
    </submittedName>
</protein>
<dbReference type="OrthoDB" id="129649at2759"/>
<dbReference type="EMBL" id="NCKW01007857">
    <property type="protein sequence ID" value="POM69501.1"/>
    <property type="molecule type" value="Genomic_DNA"/>
</dbReference>
<organism evidence="2 3">
    <name type="scientific">Phytophthora palmivora</name>
    <dbReference type="NCBI Taxonomy" id="4796"/>
    <lineage>
        <taxon>Eukaryota</taxon>
        <taxon>Sar</taxon>
        <taxon>Stramenopiles</taxon>
        <taxon>Oomycota</taxon>
        <taxon>Peronosporomycetes</taxon>
        <taxon>Peronosporales</taxon>
        <taxon>Peronosporaceae</taxon>
        <taxon>Phytophthora</taxon>
    </lineage>
</organism>
<dbReference type="AlphaFoldDB" id="A0A2P4XVB9"/>